<protein>
    <recommendedName>
        <fullName evidence="10">GP46-like surface antigen</fullName>
    </recommendedName>
</protein>
<feature type="chain" id="PRO_5005537747" description="GP46-like surface antigen" evidence="7">
    <location>
        <begin position="21"/>
        <end position="1422"/>
    </location>
</feature>
<dbReference type="SUPFAM" id="SSF52058">
    <property type="entry name" value="L domain-like"/>
    <property type="match status" value="1"/>
</dbReference>
<proteinExistence type="predicted"/>
<feature type="compositionally biased region" description="Low complexity" evidence="5">
    <location>
        <begin position="1364"/>
        <end position="1385"/>
    </location>
</feature>
<keyword evidence="9" id="KW-1185">Reference proteome</keyword>
<dbReference type="InterPro" id="IPR001611">
    <property type="entry name" value="Leu-rich_rpt"/>
</dbReference>
<dbReference type="OMA" id="YRKSVYW"/>
<keyword evidence="6" id="KW-0812">Transmembrane</keyword>
<feature type="compositionally biased region" description="Polar residues" evidence="5">
    <location>
        <begin position="1273"/>
        <end position="1283"/>
    </location>
</feature>
<sequence length="1422" mass="152597">MLSATVTIIVLASLFVGGQAGTLAEEKVALDTLFASLGGLSGLWTISTGWNTPGPDPCSYHGVTCSTATSDGLNHVTAVSLPSNGLTGTLPDTAAAWNLVELKRLDLSTNAISGSLPAAIGSLSRLEHLNFGVFPMPTSFLTYLFNPMPGNALTGTMPASWAGLTAMKEFSLQRAGEITGELPDLSGWTSLQKFNVYSCKFSGEFPVAFLSMPSLDLLFLGDNLFTTLPSGLASTSIKNFVFVNNALVDKAFPQWIPQWTSLADFHIDGNGLTGTLPTGMSSLTGLSTLGLSMNKLEGPVPSELFDIPFITIMFLHNNLWTGDVPAAISTPPYLFFFSLSESPLLTGTIPEHIGNASSLSLLFLNENALTGTVPASFGELKELTTIRLEVNQLSGTLPASLTHLDLAAQVWLYDNNFDGAFPPGIGNATDLRIYGNSFDGSLDFLCTMPSLTSLSASRNNFSSAGACLTSSAPAGLETLDLSHNAFSGAFPPELSSLTSVKTLDLSYNALSGPTMPSSYASFAALRSLRVSHNALSGAMIDYLFPLRDLADLGVVDFSGNSITGDLRGSLFVTVNPPKTYFRALSSLLVHDNNVTGTVPKFIGELPLLLEFNARNNDLEGTIPSSFATVSFVTLTGNPRMALGDEPLHSWLNATFPFIQNEGQRFACPSFTNTDGSSNIFVDSSYYGSRFCVCEVGTAGANGDCIDCSNLGTRVICSGGAVDISYTTANNHSAAVSVRPGTVTIAPGWFPLQYGAQGTMPVLERCYQIRLDESACNPDALDPFVCKRGYEDRLCSRCSTDFYSKGRRCDECISVVPIIIAIVYGSLFLGWYLYTISVSMPGFYAPTIKSLFIFLQTSVVLVTETPVLSWPSNVTALFDGGLSWATFSIGMLNCLSGGGSAFTTNTILKIVFIPAVFSLTIFAYLVVQVITRVAGTKLFSLTEWEWRSGAVRVMLAVLNLGYLPIAVGVLSTLFCAQDDALGRSYLFAAPWIECTFSSSEYTKLFALGLAGTFIYAAGIPFMFIVLLYHFRHPKDRIPSPEERQGILPKDHILLSRHGTATDDWLGFLYYSYKPKYFWFELAILIRRLFVALIAVLPSDSTPLPLYGLLLTLIAAVCVQVYAEPFRNSKINKLEAVALVQLLITFSCGLIFSSKTFVNSDSAVLPLEILLILSNVLVVALFGYALFWFMNRSCNASAILPDDDDDEVNREMLSARSNRSNPNLAIHARPPVADVVGSVPATAAARPHPAVLPPLHIAKPRATPPPAVAARKQTSHSPEASSNSYDAGCSSPDHATIRKRDTPSPPEDAVPPRGRKTSGSELPLLSRPADSVARRSRSDKRRGSAARPPLAPSTPPISGVAPRTFSGSSLRRNSSSRASSRASSRSSSRARRNGSGRRNSIRGSATNGRRNSSSFSSINESSDE</sequence>
<dbReference type="RefSeq" id="XP_013753995.1">
    <property type="nucleotide sequence ID" value="XM_013898541.1"/>
</dbReference>
<evidence type="ECO:0000256" key="2">
    <source>
        <dbReference type="ARBA" id="ARBA00022729"/>
    </source>
</evidence>
<name>A0A0L0DPE8_THETB</name>
<feature type="transmembrane region" description="Helical" evidence="6">
    <location>
        <begin position="1075"/>
        <end position="1096"/>
    </location>
</feature>
<feature type="transmembrane region" description="Helical" evidence="6">
    <location>
        <begin position="1003"/>
        <end position="1027"/>
    </location>
</feature>
<feature type="transmembrane region" description="Helical" evidence="6">
    <location>
        <begin position="842"/>
        <end position="861"/>
    </location>
</feature>
<dbReference type="GeneID" id="25568306"/>
<dbReference type="Pfam" id="PF00560">
    <property type="entry name" value="LRR_1"/>
    <property type="match status" value="1"/>
</dbReference>
<feature type="signal peptide" evidence="7">
    <location>
        <begin position="1"/>
        <end position="20"/>
    </location>
</feature>
<dbReference type="Pfam" id="PF13855">
    <property type="entry name" value="LRR_8"/>
    <property type="match status" value="1"/>
</dbReference>
<dbReference type="InterPro" id="IPR032675">
    <property type="entry name" value="LRR_dom_sf"/>
</dbReference>
<feature type="transmembrane region" description="Helical" evidence="6">
    <location>
        <begin position="1162"/>
        <end position="1187"/>
    </location>
</feature>
<evidence type="ECO:0008006" key="10">
    <source>
        <dbReference type="Google" id="ProtNLM"/>
    </source>
</evidence>
<evidence type="ECO:0000256" key="7">
    <source>
        <dbReference type="SAM" id="SignalP"/>
    </source>
</evidence>
<feature type="compositionally biased region" description="Basic residues" evidence="5">
    <location>
        <begin position="1332"/>
        <end position="1342"/>
    </location>
</feature>
<evidence type="ECO:0000256" key="5">
    <source>
        <dbReference type="SAM" id="MobiDB-lite"/>
    </source>
</evidence>
<accession>A0A0L0DPE8</accession>
<feature type="transmembrane region" description="Helical" evidence="6">
    <location>
        <begin position="1132"/>
        <end position="1150"/>
    </location>
</feature>
<dbReference type="InterPro" id="IPR053211">
    <property type="entry name" value="DNA_repair-toleration"/>
</dbReference>
<feature type="transmembrane region" description="Helical" evidence="6">
    <location>
        <begin position="1102"/>
        <end position="1120"/>
    </location>
</feature>
<dbReference type="STRING" id="461836.A0A0L0DPE8"/>
<dbReference type="Proteomes" id="UP000054408">
    <property type="component" value="Unassembled WGS sequence"/>
</dbReference>
<dbReference type="Gene3D" id="3.80.10.10">
    <property type="entry name" value="Ribonuclease Inhibitor"/>
    <property type="match status" value="3"/>
</dbReference>
<dbReference type="InterPro" id="IPR003591">
    <property type="entry name" value="Leu-rich_rpt_typical-subtyp"/>
</dbReference>
<keyword evidence="1" id="KW-0433">Leucine-rich repeat</keyword>
<gene>
    <name evidence="8" type="ORF">AMSG_09965</name>
</gene>
<feature type="region of interest" description="Disordered" evidence="5">
    <location>
        <begin position="1248"/>
        <end position="1422"/>
    </location>
</feature>
<evidence type="ECO:0000313" key="9">
    <source>
        <dbReference type="Proteomes" id="UP000054408"/>
    </source>
</evidence>
<evidence type="ECO:0000313" key="8">
    <source>
        <dbReference type="EMBL" id="KNC54179.1"/>
    </source>
</evidence>
<dbReference type="SMART" id="SM00369">
    <property type="entry name" value="LRR_TYP"/>
    <property type="match status" value="6"/>
</dbReference>
<evidence type="ECO:0000256" key="3">
    <source>
        <dbReference type="ARBA" id="ARBA00022737"/>
    </source>
</evidence>
<keyword evidence="2 7" id="KW-0732">Signal</keyword>
<keyword evidence="6" id="KW-1133">Transmembrane helix</keyword>
<evidence type="ECO:0000256" key="6">
    <source>
        <dbReference type="SAM" id="Phobius"/>
    </source>
</evidence>
<feature type="transmembrane region" description="Helical" evidence="6">
    <location>
        <begin position="814"/>
        <end position="833"/>
    </location>
</feature>
<organism evidence="8 9">
    <name type="scientific">Thecamonas trahens ATCC 50062</name>
    <dbReference type="NCBI Taxonomy" id="461836"/>
    <lineage>
        <taxon>Eukaryota</taxon>
        <taxon>Apusozoa</taxon>
        <taxon>Apusomonadida</taxon>
        <taxon>Apusomonadidae</taxon>
        <taxon>Thecamonas</taxon>
    </lineage>
</organism>
<dbReference type="EMBL" id="GL349486">
    <property type="protein sequence ID" value="KNC54179.1"/>
    <property type="molecule type" value="Genomic_DNA"/>
</dbReference>
<feature type="transmembrane region" description="Helical" evidence="6">
    <location>
        <begin position="909"/>
        <end position="929"/>
    </location>
</feature>
<feature type="compositionally biased region" description="Low complexity" evidence="5">
    <location>
        <begin position="1394"/>
        <end position="1403"/>
    </location>
</feature>
<evidence type="ECO:0000256" key="4">
    <source>
        <dbReference type="ARBA" id="ARBA00023136"/>
    </source>
</evidence>
<dbReference type="SUPFAM" id="SSF52047">
    <property type="entry name" value="RNI-like"/>
    <property type="match status" value="1"/>
</dbReference>
<reference evidence="8 9" key="1">
    <citation type="submission" date="2010-05" db="EMBL/GenBank/DDBJ databases">
        <title>The Genome Sequence of Thecamonas trahens ATCC 50062.</title>
        <authorList>
            <consortium name="The Broad Institute Genome Sequencing Platform"/>
            <person name="Russ C."/>
            <person name="Cuomo C."/>
            <person name="Shea T."/>
            <person name="Young S.K."/>
            <person name="Zeng Q."/>
            <person name="Koehrsen M."/>
            <person name="Haas B."/>
            <person name="Borodovsky M."/>
            <person name="Guigo R."/>
            <person name="Alvarado L."/>
            <person name="Berlin A."/>
            <person name="Bochicchio J."/>
            <person name="Borenstein D."/>
            <person name="Chapman S."/>
            <person name="Chen Z."/>
            <person name="Freedman E."/>
            <person name="Gellesch M."/>
            <person name="Goldberg J."/>
            <person name="Griggs A."/>
            <person name="Gujja S."/>
            <person name="Heilman E."/>
            <person name="Heiman D."/>
            <person name="Hepburn T."/>
            <person name="Howarth C."/>
            <person name="Jen D."/>
            <person name="Larson L."/>
            <person name="Mehta T."/>
            <person name="Park D."/>
            <person name="Pearson M."/>
            <person name="Roberts A."/>
            <person name="Saif S."/>
            <person name="Shenoy N."/>
            <person name="Sisk P."/>
            <person name="Stolte C."/>
            <person name="Sykes S."/>
            <person name="Thomson T."/>
            <person name="Walk T."/>
            <person name="White J."/>
            <person name="Yandava C."/>
            <person name="Burger G."/>
            <person name="Gray M.W."/>
            <person name="Holland P.W.H."/>
            <person name="King N."/>
            <person name="Lang F.B.F."/>
            <person name="Roger A.J."/>
            <person name="Ruiz-Trillo I."/>
            <person name="Lander E."/>
            <person name="Nusbaum C."/>
        </authorList>
    </citation>
    <scope>NUCLEOTIDE SEQUENCE [LARGE SCALE GENOMIC DNA]</scope>
    <source>
        <strain evidence="8 9">ATCC 50062</strain>
    </source>
</reference>
<feature type="compositionally biased region" description="Low complexity" evidence="5">
    <location>
        <begin position="1410"/>
        <end position="1422"/>
    </location>
</feature>
<dbReference type="PANTHER" id="PTHR48060:SF17">
    <property type="entry name" value="LRR RECEPTOR-LIKE SERINE_THREONINE-PROTEIN KINASE IRK-RELATED"/>
    <property type="match status" value="1"/>
</dbReference>
<keyword evidence="4 6" id="KW-0472">Membrane</keyword>
<feature type="transmembrane region" description="Helical" evidence="6">
    <location>
        <begin position="949"/>
        <end position="972"/>
    </location>
</feature>
<dbReference type="FunFam" id="3.80.10.10:FF:000095">
    <property type="entry name" value="LRR receptor-like serine/threonine-protein kinase GSO1"/>
    <property type="match status" value="1"/>
</dbReference>
<dbReference type="eggNOG" id="ENOG502QUMP">
    <property type="taxonomic scope" value="Eukaryota"/>
</dbReference>
<evidence type="ECO:0000256" key="1">
    <source>
        <dbReference type="ARBA" id="ARBA00022614"/>
    </source>
</evidence>
<dbReference type="OrthoDB" id="26095at2759"/>
<dbReference type="PANTHER" id="PTHR48060">
    <property type="entry name" value="DNA DAMAGE-REPAIR/TOLERATION PROTEIN DRT100"/>
    <property type="match status" value="1"/>
</dbReference>
<keyword evidence="3" id="KW-0677">Repeat</keyword>